<evidence type="ECO:0000313" key="4">
    <source>
        <dbReference type="Proteomes" id="UP000736335"/>
    </source>
</evidence>
<evidence type="ECO:0000256" key="1">
    <source>
        <dbReference type="SAM" id="MobiDB-lite"/>
    </source>
</evidence>
<feature type="region of interest" description="Disordered" evidence="1">
    <location>
        <begin position="284"/>
        <end position="303"/>
    </location>
</feature>
<dbReference type="EMBL" id="WIUZ02000010">
    <property type="protein sequence ID" value="KAF9783235.1"/>
    <property type="molecule type" value="Genomic_DNA"/>
</dbReference>
<dbReference type="PROSITE" id="PS50097">
    <property type="entry name" value="BTB"/>
    <property type="match status" value="1"/>
</dbReference>
<reference evidence="3" key="1">
    <citation type="journal article" date="2020" name="Nat. Commun.">
        <title>Large-scale genome sequencing of mycorrhizal fungi provides insights into the early evolution of symbiotic traits.</title>
        <authorList>
            <person name="Miyauchi S."/>
            <person name="Kiss E."/>
            <person name="Kuo A."/>
            <person name="Drula E."/>
            <person name="Kohler A."/>
            <person name="Sanchez-Garcia M."/>
            <person name="Morin E."/>
            <person name="Andreopoulos B."/>
            <person name="Barry K.W."/>
            <person name="Bonito G."/>
            <person name="Buee M."/>
            <person name="Carver A."/>
            <person name="Chen C."/>
            <person name="Cichocki N."/>
            <person name="Clum A."/>
            <person name="Culley D."/>
            <person name="Crous P.W."/>
            <person name="Fauchery L."/>
            <person name="Girlanda M."/>
            <person name="Hayes R.D."/>
            <person name="Keri Z."/>
            <person name="LaButti K."/>
            <person name="Lipzen A."/>
            <person name="Lombard V."/>
            <person name="Magnuson J."/>
            <person name="Maillard F."/>
            <person name="Murat C."/>
            <person name="Nolan M."/>
            <person name="Ohm R.A."/>
            <person name="Pangilinan J."/>
            <person name="Pereira M.F."/>
            <person name="Perotto S."/>
            <person name="Peter M."/>
            <person name="Pfister S."/>
            <person name="Riley R."/>
            <person name="Sitrit Y."/>
            <person name="Stielow J.B."/>
            <person name="Szollosi G."/>
            <person name="Zifcakova L."/>
            <person name="Stursova M."/>
            <person name="Spatafora J.W."/>
            <person name="Tedersoo L."/>
            <person name="Vaario L.M."/>
            <person name="Yamada A."/>
            <person name="Yan M."/>
            <person name="Wang P."/>
            <person name="Xu J."/>
            <person name="Bruns T."/>
            <person name="Baldrian P."/>
            <person name="Vilgalys R."/>
            <person name="Dunand C."/>
            <person name="Henrissat B."/>
            <person name="Grigoriev I.V."/>
            <person name="Hibbett D."/>
            <person name="Nagy L.G."/>
            <person name="Martin F.M."/>
        </authorList>
    </citation>
    <scope>NUCLEOTIDE SEQUENCE</scope>
    <source>
        <strain evidence="3">UH-Tt-Lm1</strain>
    </source>
</reference>
<name>A0A9P6HBL9_9AGAM</name>
<organism evidence="3 4">
    <name type="scientific">Thelephora terrestris</name>
    <dbReference type="NCBI Taxonomy" id="56493"/>
    <lineage>
        <taxon>Eukaryota</taxon>
        <taxon>Fungi</taxon>
        <taxon>Dikarya</taxon>
        <taxon>Basidiomycota</taxon>
        <taxon>Agaricomycotina</taxon>
        <taxon>Agaricomycetes</taxon>
        <taxon>Thelephorales</taxon>
        <taxon>Thelephoraceae</taxon>
        <taxon>Thelephora</taxon>
    </lineage>
</organism>
<dbReference type="Gene3D" id="3.30.710.10">
    <property type="entry name" value="Potassium Channel Kv1.1, Chain A"/>
    <property type="match status" value="1"/>
</dbReference>
<feature type="compositionally biased region" description="Low complexity" evidence="1">
    <location>
        <begin position="284"/>
        <end position="298"/>
    </location>
</feature>
<evidence type="ECO:0000259" key="2">
    <source>
        <dbReference type="PROSITE" id="PS50097"/>
    </source>
</evidence>
<dbReference type="SUPFAM" id="SSF54695">
    <property type="entry name" value="POZ domain"/>
    <property type="match status" value="1"/>
</dbReference>
<dbReference type="InterPro" id="IPR011333">
    <property type="entry name" value="SKP1/BTB/POZ_sf"/>
</dbReference>
<keyword evidence="4" id="KW-1185">Reference proteome</keyword>
<evidence type="ECO:0000313" key="3">
    <source>
        <dbReference type="EMBL" id="KAF9783235.1"/>
    </source>
</evidence>
<dbReference type="Pfam" id="PF00651">
    <property type="entry name" value="BTB"/>
    <property type="match status" value="1"/>
</dbReference>
<comment type="caution">
    <text evidence="3">The sequence shown here is derived from an EMBL/GenBank/DDBJ whole genome shotgun (WGS) entry which is preliminary data.</text>
</comment>
<dbReference type="Proteomes" id="UP000736335">
    <property type="component" value="Unassembled WGS sequence"/>
</dbReference>
<dbReference type="OrthoDB" id="3217871at2759"/>
<feature type="domain" description="BTB" evidence="2">
    <location>
        <begin position="339"/>
        <end position="402"/>
    </location>
</feature>
<proteinExistence type="predicted"/>
<gene>
    <name evidence="3" type="ORF">BJ322DRAFT_1069780</name>
</gene>
<dbReference type="InterPro" id="IPR000210">
    <property type="entry name" value="BTB/POZ_dom"/>
</dbReference>
<dbReference type="AlphaFoldDB" id="A0A9P6HBL9"/>
<sequence>MSDIDKWLISPVGKLSDQNYEESFALYRLWFDIRRTYFQIPSDRLFDDIWGNRFSSEVSPKDGKLFHPTAHLILRFVKDTELDCILGPHSAGLQRRFSARTVQVFFENNVLGRWGRDQNWRSSSRLQELQSIEDRFAVDSNLLAWWANSGYVEEATIRNHILQSLTSHPKLYEHQASALIILFKTAGATFEAYADPSVVDRCIELLKNHYGKNTIGYNLVQEVLKLRERGWEGLPPPPVLAIDKPEPHGTSNEDPSATPVVTSLGLSNTDFEPQITYAPPLKQVTSPESEITPSSPVIQSPPTSISTLSDFTIPDPSDDESLIDSTGISPHGTLNFEDGNVEVLCGNTLFRVHTSILSLHSPALRQMFPQENLATVESPNGCPRILSPDKATDFAALLKTVYLPGFPEREKVPDFDTFSSLLRITAKYEMPAVRPQLLKVVHDAYPETFEGVTPTRPLGESVFSGPTPHPNEVLNLFVQQDLTSALPMAYYMAVRRGVDSLMDRRLPQSATLSPDVLQTAIKGLIELREMERDETHKLIFGPKGPQPCSELKCPSRGPPDPAALGIYKKVFDDIVGPSQLGTKVLQVPKFPRNAGGRAARIFPVICSNCVEDWESGHANLRRRAWARLPEVFGLKG</sequence>
<protein>
    <recommendedName>
        <fullName evidence="2">BTB domain-containing protein</fullName>
    </recommendedName>
</protein>
<accession>A0A9P6HBL9</accession>
<reference evidence="3" key="2">
    <citation type="submission" date="2020-11" db="EMBL/GenBank/DDBJ databases">
        <authorList>
            <consortium name="DOE Joint Genome Institute"/>
            <person name="Kuo A."/>
            <person name="Miyauchi S."/>
            <person name="Kiss E."/>
            <person name="Drula E."/>
            <person name="Kohler A."/>
            <person name="Sanchez-Garcia M."/>
            <person name="Andreopoulos B."/>
            <person name="Barry K.W."/>
            <person name="Bonito G."/>
            <person name="Buee M."/>
            <person name="Carver A."/>
            <person name="Chen C."/>
            <person name="Cichocki N."/>
            <person name="Clum A."/>
            <person name="Culley D."/>
            <person name="Crous P.W."/>
            <person name="Fauchery L."/>
            <person name="Girlanda M."/>
            <person name="Hayes R."/>
            <person name="Keri Z."/>
            <person name="Labutti K."/>
            <person name="Lipzen A."/>
            <person name="Lombard V."/>
            <person name="Magnuson J."/>
            <person name="Maillard F."/>
            <person name="Morin E."/>
            <person name="Murat C."/>
            <person name="Nolan M."/>
            <person name="Ohm R."/>
            <person name="Pangilinan J."/>
            <person name="Pereira M."/>
            <person name="Perotto S."/>
            <person name="Peter M."/>
            <person name="Riley R."/>
            <person name="Sitrit Y."/>
            <person name="Stielow B."/>
            <person name="Szollosi G."/>
            <person name="Zifcakova L."/>
            <person name="Stursova M."/>
            <person name="Spatafora J.W."/>
            <person name="Tedersoo L."/>
            <person name="Vaario L.-M."/>
            <person name="Yamada A."/>
            <person name="Yan M."/>
            <person name="Wang P."/>
            <person name="Xu J."/>
            <person name="Bruns T."/>
            <person name="Baldrian P."/>
            <person name="Vilgalys R."/>
            <person name="Henrissat B."/>
            <person name="Grigoriev I.V."/>
            <person name="Hibbett D."/>
            <person name="Nagy L.G."/>
            <person name="Martin F.M."/>
        </authorList>
    </citation>
    <scope>NUCLEOTIDE SEQUENCE</scope>
    <source>
        <strain evidence="3">UH-Tt-Lm1</strain>
    </source>
</reference>